<feature type="compositionally biased region" description="Polar residues" evidence="1">
    <location>
        <begin position="150"/>
        <end position="161"/>
    </location>
</feature>
<dbReference type="OrthoDB" id="5412996at2759"/>
<organism evidence="2 3">
    <name type="scientific">Truncatella angustata</name>
    <dbReference type="NCBI Taxonomy" id="152316"/>
    <lineage>
        <taxon>Eukaryota</taxon>
        <taxon>Fungi</taxon>
        <taxon>Dikarya</taxon>
        <taxon>Ascomycota</taxon>
        <taxon>Pezizomycotina</taxon>
        <taxon>Sordariomycetes</taxon>
        <taxon>Xylariomycetidae</taxon>
        <taxon>Amphisphaeriales</taxon>
        <taxon>Sporocadaceae</taxon>
        <taxon>Truncatella</taxon>
    </lineage>
</organism>
<dbReference type="EMBL" id="JAGPXC010000002">
    <property type="protein sequence ID" value="KAH6658421.1"/>
    <property type="molecule type" value="Genomic_DNA"/>
</dbReference>
<evidence type="ECO:0000313" key="2">
    <source>
        <dbReference type="EMBL" id="KAH6658421.1"/>
    </source>
</evidence>
<dbReference type="RefSeq" id="XP_045962655.1">
    <property type="nucleotide sequence ID" value="XM_046099722.1"/>
</dbReference>
<keyword evidence="3" id="KW-1185">Reference proteome</keyword>
<name>A0A9P8UU82_9PEZI</name>
<gene>
    <name evidence="2" type="ORF">BKA67DRAFT_533574</name>
</gene>
<accession>A0A9P8UU82</accession>
<evidence type="ECO:0000313" key="3">
    <source>
        <dbReference type="Proteomes" id="UP000758603"/>
    </source>
</evidence>
<proteinExistence type="predicted"/>
<dbReference type="GeneID" id="70128614"/>
<comment type="caution">
    <text evidence="2">The sequence shown here is derived from an EMBL/GenBank/DDBJ whole genome shotgun (WGS) entry which is preliminary data.</text>
</comment>
<dbReference type="Proteomes" id="UP000758603">
    <property type="component" value="Unassembled WGS sequence"/>
</dbReference>
<feature type="compositionally biased region" description="Basic and acidic residues" evidence="1">
    <location>
        <begin position="163"/>
        <end position="172"/>
    </location>
</feature>
<reference evidence="2" key="1">
    <citation type="journal article" date="2021" name="Nat. Commun.">
        <title>Genetic determinants of endophytism in the Arabidopsis root mycobiome.</title>
        <authorList>
            <person name="Mesny F."/>
            <person name="Miyauchi S."/>
            <person name="Thiergart T."/>
            <person name="Pickel B."/>
            <person name="Atanasova L."/>
            <person name="Karlsson M."/>
            <person name="Huettel B."/>
            <person name="Barry K.W."/>
            <person name="Haridas S."/>
            <person name="Chen C."/>
            <person name="Bauer D."/>
            <person name="Andreopoulos W."/>
            <person name="Pangilinan J."/>
            <person name="LaButti K."/>
            <person name="Riley R."/>
            <person name="Lipzen A."/>
            <person name="Clum A."/>
            <person name="Drula E."/>
            <person name="Henrissat B."/>
            <person name="Kohler A."/>
            <person name="Grigoriev I.V."/>
            <person name="Martin F.M."/>
            <person name="Hacquard S."/>
        </authorList>
    </citation>
    <scope>NUCLEOTIDE SEQUENCE</scope>
    <source>
        <strain evidence="2">MPI-SDFR-AT-0073</strain>
    </source>
</reference>
<evidence type="ECO:0000256" key="1">
    <source>
        <dbReference type="SAM" id="MobiDB-lite"/>
    </source>
</evidence>
<dbReference type="AlphaFoldDB" id="A0A9P8UU82"/>
<feature type="region of interest" description="Disordered" evidence="1">
    <location>
        <begin position="150"/>
        <end position="175"/>
    </location>
</feature>
<sequence length="319" mass="37413">MFHTITYTTDTNKRLEFVHELKTFKWVRKLKEAHKTRILRRWALYFYPHQLACRLYGGFCNNAYNVGNKLIFSDGTAWLVRFLFVGNICDYYADEKVAIEVDTLCLIHKKTTVPVLRTRAWGVATSDPLALGPFSILDVIEGWAKTGSDFDNNSTQYSPRTTPEPKDEEKKMPPRHQRLSGLLKWSQRSGTVWLHMVLSSGFKFDEIIPFTRLREHNGYDEEKQQGKKFCNTSDIESFVTREVVQLKQDDEDYDNSQEDLIKVNCRGNDLRQTERDRLCLSPHFDTILCNCNELNPQFPCAVHLHFDDFKHLRRCFDRN</sequence>
<protein>
    <submittedName>
        <fullName evidence="2">Uncharacterized protein</fullName>
    </submittedName>
</protein>